<feature type="transmembrane region" description="Helical" evidence="2">
    <location>
        <begin position="85"/>
        <end position="105"/>
    </location>
</feature>
<dbReference type="Proteomes" id="UP000034032">
    <property type="component" value="Unassembled WGS sequence"/>
</dbReference>
<feature type="transmembrane region" description="Helical" evidence="2">
    <location>
        <begin position="275"/>
        <end position="296"/>
    </location>
</feature>
<feature type="region of interest" description="Disordered" evidence="1">
    <location>
        <begin position="810"/>
        <end position="1022"/>
    </location>
</feature>
<feature type="transmembrane region" description="Helical" evidence="2">
    <location>
        <begin position="325"/>
        <end position="348"/>
    </location>
</feature>
<keyword evidence="2" id="KW-0812">Transmembrane</keyword>
<reference evidence="3 4" key="1">
    <citation type="journal article" date="2015" name="Nature">
        <title>rRNA introns, odd ribosomes, and small enigmatic genomes across a large radiation of phyla.</title>
        <authorList>
            <person name="Brown C.T."/>
            <person name="Hug L.A."/>
            <person name="Thomas B.C."/>
            <person name="Sharon I."/>
            <person name="Castelle C.J."/>
            <person name="Singh A."/>
            <person name="Wilkins M.J."/>
            <person name="Williams K.H."/>
            <person name="Banfield J.F."/>
        </authorList>
    </citation>
    <scope>NUCLEOTIDE SEQUENCE [LARGE SCALE GENOMIC DNA]</scope>
</reference>
<feature type="compositionally biased region" description="Basic and acidic residues" evidence="1">
    <location>
        <begin position="810"/>
        <end position="822"/>
    </location>
</feature>
<gene>
    <name evidence="3" type="ORF">UW79_C0009G0027</name>
</gene>
<dbReference type="AlphaFoldDB" id="A0A0G1KFI9"/>
<feature type="compositionally biased region" description="Pro residues" evidence="1">
    <location>
        <begin position="916"/>
        <end position="944"/>
    </location>
</feature>
<feature type="compositionally biased region" description="Gly residues" evidence="1">
    <location>
        <begin position="864"/>
        <end position="876"/>
    </location>
</feature>
<dbReference type="EMBL" id="LCJR01000009">
    <property type="protein sequence ID" value="KKT82313.1"/>
    <property type="molecule type" value="Genomic_DNA"/>
</dbReference>
<dbReference type="InterPro" id="IPR045782">
    <property type="entry name" value="TrbL_3"/>
</dbReference>
<evidence type="ECO:0000313" key="4">
    <source>
        <dbReference type="Proteomes" id="UP000034032"/>
    </source>
</evidence>
<keyword evidence="2" id="KW-0472">Membrane</keyword>
<dbReference type="PRINTS" id="PR01217">
    <property type="entry name" value="PRICHEXTENSN"/>
</dbReference>
<feature type="compositionally biased region" description="Basic and acidic residues" evidence="1">
    <location>
        <begin position="1007"/>
        <end position="1020"/>
    </location>
</feature>
<sequence length="1114" mass="122798">MLKYLKNKKILSSVILLTIVLGFLPISNAHAQVELLVGGISFLTSALTSGGVFPSLASWITQFLVEFVVGYLGKLLEATAKIFNWVIYLSAYPSSGHLTVVQESWRIIRDFTNMFFIVILVIMAFATIFDISKYDYRNILPKFLIAAVLINFSLVIGGMIINFSQVLSSTFLTSIGDAAAQLGHNLVKGVPTIQFGNTAVTVGQTTQAVVGQGAIIAISTIVLMVMMLISMGTAIIFALIRIPVLWFLLIMSPIAWLTGILPSTQHINQKWWKNFWAWTFFLPIYLFFLYFGIYFLNESGNTLGQLNANFSAGEITSIGLTFQTIFNFVLVGIFLIGGAAMAMSMSMFSGTSVVRAASWSRKAAGGILTLGQGGVISRAAKERREQFQKEGFKGTPVDRWTGGIAGKIYGGKEGSESRADIFRKAFGVTGIDDKRIAAEVESARRRILAENPDRNEEALRRKMNTSNSKGERIAAAELLREFHQELKAPEIKKIYEDYGGDKSVLANKFLAGINYNSLGRSDREYLEGDPKDPTTGIQNKQMRERLRQVQFNNGEFGSLDEATKALTMFTNEGTRVTNIGKLKNLMEDSGKQERLAFYDKLEAQGASKAELRATAEFLVKKGDFDSARIEKMAGTSISPDGKPTNSIYESKAELERFLNSAQESDPKTAINVKRRFKMLRDENGELIKEPITDDDVKKAIRADIENRTTSQIWKISETEDENVKEAMVEELTPDRIKSMMDSPEFKGKRAEKFKGIFKAVYGKYLTEVEKKFNDSADELEKAIKNGNKEDQRKFTTEARNHLRSMTALKKKIDDNKKAEASTKESAQAIFSASDVRLNRLLEGELDEVDESTKPDEDESDGGPDDGSGGGDGGGGSEPTPKPRPPKDRPLSGGAQRGSRTLPPGFGGQSSSTWRPTPRPPAPPASPSAPPSPNRPPPPNNPPAPSNEAPERSTSARPSIILSPRDQFVSDLSEEKRARRGYSASPRAQTPPPAKSPAPIPASPQPPKPERPPESAKKPRDYGQILKDVASSPAYKKIMEAKSLEYLKTKAKEYFEREFSGELDKDGYLMKKDGTSSNTKPSQNIGGGKALQWVLDAAQDELSSKYPEEAKKYGY</sequence>
<evidence type="ECO:0000256" key="2">
    <source>
        <dbReference type="SAM" id="Phobius"/>
    </source>
</evidence>
<organism evidence="3 4">
    <name type="scientific">Candidatus Yanofskybacteria bacterium GW2011_GWA2_44_9</name>
    <dbReference type="NCBI Taxonomy" id="1619025"/>
    <lineage>
        <taxon>Bacteria</taxon>
        <taxon>Candidatus Yanofskyibacteriota</taxon>
    </lineage>
</organism>
<accession>A0A0G1KFI9</accession>
<feature type="transmembrane region" description="Helical" evidence="2">
    <location>
        <begin position="143"/>
        <end position="163"/>
    </location>
</feature>
<evidence type="ECO:0000313" key="3">
    <source>
        <dbReference type="EMBL" id="KKT82313.1"/>
    </source>
</evidence>
<keyword evidence="2" id="KW-1133">Transmembrane helix</keyword>
<name>A0A0G1KFI9_9BACT</name>
<proteinExistence type="predicted"/>
<feature type="compositionally biased region" description="Acidic residues" evidence="1">
    <location>
        <begin position="843"/>
        <end position="863"/>
    </location>
</feature>
<dbReference type="Pfam" id="PF19590">
    <property type="entry name" value="TrbL_3"/>
    <property type="match status" value="1"/>
</dbReference>
<feature type="transmembrane region" description="Helical" evidence="2">
    <location>
        <begin position="111"/>
        <end position="131"/>
    </location>
</feature>
<feature type="compositionally biased region" description="Pro residues" evidence="1">
    <location>
        <begin position="988"/>
        <end position="1006"/>
    </location>
</feature>
<feature type="transmembrane region" description="Helical" evidence="2">
    <location>
        <begin position="244"/>
        <end position="263"/>
    </location>
</feature>
<evidence type="ECO:0000256" key="1">
    <source>
        <dbReference type="SAM" id="MobiDB-lite"/>
    </source>
</evidence>
<protein>
    <submittedName>
        <fullName evidence="3">Uncharacterized protein</fullName>
    </submittedName>
</protein>
<feature type="compositionally biased region" description="Polar residues" evidence="1">
    <location>
        <begin position="1074"/>
        <end position="1083"/>
    </location>
</feature>
<dbReference type="CDD" id="cd06174">
    <property type="entry name" value="MFS"/>
    <property type="match status" value="1"/>
</dbReference>
<feature type="region of interest" description="Disordered" evidence="1">
    <location>
        <begin position="1065"/>
        <end position="1085"/>
    </location>
</feature>
<feature type="transmembrane region" description="Helical" evidence="2">
    <location>
        <begin position="214"/>
        <end position="237"/>
    </location>
</feature>
<feature type="transmembrane region" description="Helical" evidence="2">
    <location>
        <begin position="55"/>
        <end position="73"/>
    </location>
</feature>
<comment type="caution">
    <text evidence="3">The sequence shown here is derived from an EMBL/GenBank/DDBJ whole genome shotgun (WGS) entry which is preliminary data.</text>
</comment>